<keyword evidence="6" id="KW-1185">Reference proteome</keyword>
<dbReference type="AlphaFoldDB" id="A0A7M7P948"/>
<dbReference type="SUPFAM" id="SSF47413">
    <property type="entry name" value="lambda repressor-like DNA-binding domains"/>
    <property type="match status" value="1"/>
</dbReference>
<protein>
    <submittedName>
        <fullName evidence="5">Uncharacterized protein</fullName>
    </submittedName>
</protein>
<dbReference type="GO" id="GO:0006357">
    <property type="term" value="P:regulation of transcription by RNA polymerase II"/>
    <property type="evidence" value="ECO:0000318"/>
    <property type="project" value="GO_Central"/>
</dbReference>
<feature type="region of interest" description="Disordered" evidence="2">
    <location>
        <begin position="592"/>
        <end position="691"/>
    </location>
</feature>
<dbReference type="InParanoid" id="A0A7M7P948"/>
<dbReference type="SUPFAM" id="SSF46689">
    <property type="entry name" value="Homeodomain-like"/>
    <property type="match status" value="1"/>
</dbReference>
<dbReference type="Proteomes" id="UP000007110">
    <property type="component" value="Unassembled WGS sequence"/>
</dbReference>
<feature type="region of interest" description="Disordered" evidence="2">
    <location>
        <begin position="218"/>
        <end position="247"/>
    </location>
</feature>
<dbReference type="Pfam" id="PF04814">
    <property type="entry name" value="HNF-1_N"/>
    <property type="match status" value="1"/>
</dbReference>
<feature type="compositionally biased region" description="Polar residues" evidence="2">
    <location>
        <begin position="646"/>
        <end position="658"/>
    </location>
</feature>
<reference evidence="5" key="2">
    <citation type="submission" date="2021-01" db="UniProtKB">
        <authorList>
            <consortium name="EnsemblMetazoa"/>
        </authorList>
    </citation>
    <scope>IDENTIFICATION</scope>
</reference>
<dbReference type="KEGG" id="spu:764728"/>
<feature type="region of interest" description="Disordered" evidence="2">
    <location>
        <begin position="718"/>
        <end position="743"/>
    </location>
</feature>
<evidence type="ECO:0000313" key="6">
    <source>
        <dbReference type="Proteomes" id="UP000007110"/>
    </source>
</evidence>
<dbReference type="GO" id="GO:0000978">
    <property type="term" value="F:RNA polymerase II cis-regulatory region sequence-specific DNA binding"/>
    <property type="evidence" value="ECO:0000318"/>
    <property type="project" value="GO_Central"/>
</dbReference>
<sequence length="899" mass="98475">MPGNLTELQRHMIHALFDSGVSPDDVLSELTNQGFLAEDAEIQGTADEKHAEDSAPDALNACPPPSSSTSSSSSLTTPSSSSQTSNEEKSDGTLLSSSLTASQENLSLRQTDLNSPDRGRGIEIIKLETLPRTIGSHASLSFPAAAVTTSPVRDAQTTAQVHLNSLDRVTVFQQVDQEPHIEGEETEQVVVKSEQREVLNENLHAGEMLHSGDELVNDTMGEGDNESNGTSLSDFGDGEDSMAEYSPQDPNQPRIYKHELLRQDPWQVAKMIKLYMQQHNIPQREVVDSTGLNQSHLSQHLNKGTPMKGIKRAALYNWFDVKQREVTKQFTNPETGHYYVQTSDENPAKRQRRNRFKWGPASQRILYHAYNQNRNPSKEERENLVIQCNAAECMQRGVSPSQVGGLGSNLVTEVRVYNWFANRRKEEAFKNKLASDGINTTTSVSFQQQVSGVDTITTNSVGMGEVMIGDLIGHATGGLQPTITVAAPQNGLLHQTNSVTLAQLQALQDSVGNGVAPAAGAGGMHLTMSTQAIGGLKNEGHGLSTKLPSMGSLPRSGYGTRNLLTTTSQGNTSYGYMSDANSQQINYNQTMAQQGLHQDASSRLGHRTHQPSSTMQALQQHQQQQQSTLHRMMRNNQQQLQQQQQHVSQINDNPSSRALSQLQSQHLQQQQQHHQQQQQQQQQHHSQQQHQLQQYNIDPGLLQQISQVINSQSQLQNASHLQLASPNQQQQQQQQQQQHTTSVGQQILPEFTLPLNAITAISSQNPSKLETSELQMLVMTQSAKGQGSVTGSHTTAVTSGSDIGSTNISIKQVTPASCANDVSNRSAADLELPSRVLDFTSSIADSTVTSQLHTSQISQISQIKGNSRTRRDEHTITTNNATLEGYTVATRVVPVTANM</sequence>
<dbReference type="EnsemblMetazoa" id="XM_030992046">
    <property type="protein sequence ID" value="XP_030847906"/>
    <property type="gene ID" value="LOC764728"/>
</dbReference>
<dbReference type="InterPro" id="IPR044869">
    <property type="entry name" value="HNF-1_POU"/>
</dbReference>
<evidence type="ECO:0000256" key="2">
    <source>
        <dbReference type="SAM" id="MobiDB-lite"/>
    </source>
</evidence>
<name>A0A7M7P948_STRPU</name>
<dbReference type="GO" id="GO:0045893">
    <property type="term" value="P:positive regulation of DNA-templated transcription"/>
    <property type="evidence" value="ECO:0007669"/>
    <property type="project" value="InterPro"/>
</dbReference>
<evidence type="ECO:0000313" key="5">
    <source>
        <dbReference type="EnsemblMetazoa" id="XP_030847906"/>
    </source>
</evidence>
<feature type="compositionally biased region" description="Low complexity" evidence="2">
    <location>
        <begin position="67"/>
        <end position="85"/>
    </location>
</feature>
<feature type="DNA-binding region" description="Homeobox" evidence="1">
    <location>
        <begin position="351"/>
        <end position="431"/>
    </location>
</feature>
<dbReference type="GeneID" id="764728"/>
<feature type="compositionally biased region" description="Low complexity" evidence="2">
    <location>
        <begin position="728"/>
        <end position="738"/>
    </location>
</feature>
<dbReference type="Gene3D" id="1.10.260.40">
    <property type="entry name" value="lambda repressor-like DNA-binding domains"/>
    <property type="match status" value="1"/>
</dbReference>
<feature type="compositionally biased region" description="Low complexity" evidence="2">
    <location>
        <begin position="616"/>
        <end position="626"/>
    </location>
</feature>
<dbReference type="SMART" id="SM00389">
    <property type="entry name" value="HOX"/>
    <property type="match status" value="1"/>
</dbReference>
<dbReference type="PANTHER" id="PTHR11568">
    <property type="entry name" value="HEPATOCYTE NUCLEAR FACTOR 1"/>
    <property type="match status" value="1"/>
</dbReference>
<dbReference type="InterPro" id="IPR010982">
    <property type="entry name" value="Lambda_DNA-bd_dom_sf"/>
</dbReference>
<dbReference type="Gene3D" id="1.10.10.60">
    <property type="entry name" value="Homeodomain-like"/>
    <property type="match status" value="1"/>
</dbReference>
<reference evidence="6" key="1">
    <citation type="submission" date="2015-02" db="EMBL/GenBank/DDBJ databases">
        <title>Genome sequencing for Strongylocentrotus purpuratus.</title>
        <authorList>
            <person name="Murali S."/>
            <person name="Liu Y."/>
            <person name="Vee V."/>
            <person name="English A."/>
            <person name="Wang M."/>
            <person name="Skinner E."/>
            <person name="Han Y."/>
            <person name="Muzny D.M."/>
            <person name="Worley K.C."/>
            <person name="Gibbs R.A."/>
        </authorList>
    </citation>
    <scope>NUCLEOTIDE SEQUENCE</scope>
</reference>
<dbReference type="PANTHER" id="PTHR11568:SF1">
    <property type="entry name" value="HEPATOCYTE NUCLEAR FACTOR 1-BETA-LIKE ISOFORM X1"/>
    <property type="match status" value="1"/>
</dbReference>
<dbReference type="CDD" id="cd00086">
    <property type="entry name" value="homeodomain"/>
    <property type="match status" value="1"/>
</dbReference>
<dbReference type="InterPro" id="IPR009057">
    <property type="entry name" value="Homeodomain-like_sf"/>
</dbReference>
<keyword evidence="1" id="KW-0371">Homeobox</keyword>
<feature type="domain" description="POU-specific atypical" evidence="4">
    <location>
        <begin position="240"/>
        <end position="335"/>
    </location>
</feature>
<dbReference type="GO" id="GO:0000981">
    <property type="term" value="F:DNA-binding transcription factor activity, RNA polymerase II-specific"/>
    <property type="evidence" value="ECO:0000318"/>
    <property type="project" value="GO_Central"/>
</dbReference>
<keyword evidence="1" id="KW-0238">DNA-binding</keyword>
<comment type="subcellular location">
    <subcellularLocation>
        <location evidence="1">Nucleus</location>
    </subcellularLocation>
</comment>
<accession>A0A7M7P948</accession>
<dbReference type="PROSITE" id="PS50071">
    <property type="entry name" value="HOMEOBOX_2"/>
    <property type="match status" value="1"/>
</dbReference>
<feature type="compositionally biased region" description="Polar residues" evidence="2">
    <location>
        <begin position="592"/>
        <end position="601"/>
    </location>
</feature>
<feature type="compositionally biased region" description="Polar residues" evidence="2">
    <location>
        <begin position="718"/>
        <end position="727"/>
    </location>
</feature>
<organism evidence="5 6">
    <name type="scientific">Strongylocentrotus purpuratus</name>
    <name type="common">Purple sea urchin</name>
    <dbReference type="NCBI Taxonomy" id="7668"/>
    <lineage>
        <taxon>Eukaryota</taxon>
        <taxon>Metazoa</taxon>
        <taxon>Echinodermata</taxon>
        <taxon>Eleutherozoa</taxon>
        <taxon>Echinozoa</taxon>
        <taxon>Echinoidea</taxon>
        <taxon>Euechinoidea</taxon>
        <taxon>Echinacea</taxon>
        <taxon>Camarodonta</taxon>
        <taxon>Echinidea</taxon>
        <taxon>Strongylocentrotidae</taxon>
        <taxon>Strongylocentrotus</taxon>
    </lineage>
</organism>
<feature type="domain" description="Homeobox" evidence="3">
    <location>
        <begin position="349"/>
        <end position="430"/>
    </location>
</feature>
<keyword evidence="1" id="KW-0539">Nucleus</keyword>
<dbReference type="OrthoDB" id="10069265at2759"/>
<dbReference type="PROSITE" id="PS51936">
    <property type="entry name" value="POU_4"/>
    <property type="match status" value="1"/>
</dbReference>
<feature type="compositionally biased region" description="Low complexity" evidence="2">
    <location>
        <begin position="659"/>
        <end position="691"/>
    </location>
</feature>
<evidence type="ECO:0000259" key="4">
    <source>
        <dbReference type="PROSITE" id="PS51936"/>
    </source>
</evidence>
<dbReference type="GO" id="GO:0030073">
    <property type="term" value="P:insulin secretion"/>
    <property type="evidence" value="ECO:0007669"/>
    <property type="project" value="InterPro"/>
</dbReference>
<proteinExistence type="predicted"/>
<dbReference type="InterPro" id="IPR039066">
    <property type="entry name" value="HNF-1"/>
</dbReference>
<dbReference type="InterPro" id="IPR001356">
    <property type="entry name" value="HD"/>
</dbReference>
<evidence type="ECO:0000256" key="1">
    <source>
        <dbReference type="PROSITE-ProRule" id="PRU00108"/>
    </source>
</evidence>
<feature type="region of interest" description="Disordered" evidence="2">
    <location>
        <begin position="38"/>
        <end position="96"/>
    </location>
</feature>
<dbReference type="RefSeq" id="XP_030847906.1">
    <property type="nucleotide sequence ID" value="XM_030992046.1"/>
</dbReference>
<evidence type="ECO:0000259" key="3">
    <source>
        <dbReference type="PROSITE" id="PS50071"/>
    </source>
</evidence>
<dbReference type="OMA" id="ETSELQM"/>
<dbReference type="GO" id="GO:0005634">
    <property type="term" value="C:nucleus"/>
    <property type="evidence" value="ECO:0000318"/>
    <property type="project" value="GO_Central"/>
</dbReference>
<dbReference type="InterPro" id="IPR006899">
    <property type="entry name" value="HNF-1_N"/>
</dbReference>